<name>A0A5B0N4S7_PUCGR</name>
<feature type="compositionally biased region" description="Polar residues" evidence="1">
    <location>
        <begin position="44"/>
        <end position="57"/>
    </location>
</feature>
<evidence type="ECO:0000313" key="2">
    <source>
        <dbReference type="EMBL" id="KAA1083120.1"/>
    </source>
</evidence>
<organism evidence="2 3">
    <name type="scientific">Puccinia graminis f. sp. tritici</name>
    <dbReference type="NCBI Taxonomy" id="56615"/>
    <lineage>
        <taxon>Eukaryota</taxon>
        <taxon>Fungi</taxon>
        <taxon>Dikarya</taxon>
        <taxon>Basidiomycota</taxon>
        <taxon>Pucciniomycotina</taxon>
        <taxon>Pucciniomycetes</taxon>
        <taxon>Pucciniales</taxon>
        <taxon>Pucciniaceae</taxon>
        <taxon>Puccinia</taxon>
    </lineage>
</organism>
<evidence type="ECO:0000256" key="1">
    <source>
        <dbReference type="SAM" id="MobiDB-lite"/>
    </source>
</evidence>
<feature type="compositionally biased region" description="Polar residues" evidence="1">
    <location>
        <begin position="121"/>
        <end position="146"/>
    </location>
</feature>
<sequence>MAYPYTFLDGSGAFRADGWFDRLEENRFPPPSILTFGQAPGKSSGASLHPLTTSRSKLTPESHPEALRLLSQSQAVEAKPAPGLSHCIKPQKGFKRKKAAKKAADTINRSRHFPSTRLVPKTNQSTINSKSEQNQRPVSPKGQSSKPVRKRLLWIDNGSNEDVQKATPKWPGS</sequence>
<protein>
    <submittedName>
        <fullName evidence="2">Uncharacterized protein</fullName>
    </submittedName>
</protein>
<reference evidence="2 3" key="1">
    <citation type="submission" date="2019-05" db="EMBL/GenBank/DDBJ databases">
        <title>Emergence of the Ug99 lineage of the wheat stem rust pathogen through somatic hybridization.</title>
        <authorList>
            <person name="Li F."/>
            <person name="Upadhyaya N.M."/>
            <person name="Sperschneider J."/>
            <person name="Matny O."/>
            <person name="Nguyen-Phuc H."/>
            <person name="Mago R."/>
            <person name="Raley C."/>
            <person name="Miller M.E."/>
            <person name="Silverstein K.A.T."/>
            <person name="Henningsen E."/>
            <person name="Hirsch C.D."/>
            <person name="Visser B."/>
            <person name="Pretorius Z.A."/>
            <person name="Steffenson B.J."/>
            <person name="Schwessinger B."/>
            <person name="Dodds P.N."/>
            <person name="Figueroa M."/>
        </authorList>
    </citation>
    <scope>NUCLEOTIDE SEQUENCE [LARGE SCALE GENOMIC DNA]</scope>
    <source>
        <strain evidence="2">21-0</strain>
    </source>
</reference>
<feature type="compositionally biased region" description="Basic residues" evidence="1">
    <location>
        <begin position="92"/>
        <end position="101"/>
    </location>
</feature>
<dbReference type="Proteomes" id="UP000324748">
    <property type="component" value="Unassembled WGS sequence"/>
</dbReference>
<dbReference type="EMBL" id="VSWC01000119">
    <property type="protein sequence ID" value="KAA1083120.1"/>
    <property type="molecule type" value="Genomic_DNA"/>
</dbReference>
<evidence type="ECO:0000313" key="3">
    <source>
        <dbReference type="Proteomes" id="UP000324748"/>
    </source>
</evidence>
<comment type="caution">
    <text evidence="2">The sequence shown here is derived from an EMBL/GenBank/DDBJ whole genome shotgun (WGS) entry which is preliminary data.</text>
</comment>
<gene>
    <name evidence="2" type="ORF">PGT21_025487</name>
</gene>
<proteinExistence type="predicted"/>
<feature type="region of interest" description="Disordered" evidence="1">
    <location>
        <begin position="31"/>
        <end position="173"/>
    </location>
</feature>
<accession>A0A5B0N4S7</accession>
<keyword evidence="3" id="KW-1185">Reference proteome</keyword>
<dbReference type="AlphaFoldDB" id="A0A5B0N4S7"/>